<evidence type="ECO:0000313" key="4">
    <source>
        <dbReference type="EMBL" id="KOB66161.1"/>
    </source>
</evidence>
<gene>
    <name evidence="4" type="ORF">OBRU01_21676</name>
</gene>
<feature type="active site" description="Proton donor" evidence="1">
    <location>
        <position position="10"/>
    </location>
</feature>
<feature type="binding site" evidence="2">
    <location>
        <position position="95"/>
    </location>
    <ligand>
        <name>substrate</name>
    </ligand>
</feature>
<evidence type="ECO:0000256" key="1">
    <source>
        <dbReference type="PIRSR" id="PIRSR031051-1"/>
    </source>
</evidence>
<dbReference type="PIRSF" id="PIRSF031051">
    <property type="entry name" value="PyrdxlP_Pase_PHOSPHO2"/>
    <property type="match status" value="1"/>
</dbReference>
<organism evidence="4 5">
    <name type="scientific">Operophtera brumata</name>
    <name type="common">Winter moth</name>
    <name type="synonym">Phalaena brumata</name>
    <dbReference type="NCBI Taxonomy" id="104452"/>
    <lineage>
        <taxon>Eukaryota</taxon>
        <taxon>Metazoa</taxon>
        <taxon>Ecdysozoa</taxon>
        <taxon>Arthropoda</taxon>
        <taxon>Hexapoda</taxon>
        <taxon>Insecta</taxon>
        <taxon>Pterygota</taxon>
        <taxon>Neoptera</taxon>
        <taxon>Endopterygota</taxon>
        <taxon>Lepidoptera</taxon>
        <taxon>Glossata</taxon>
        <taxon>Ditrysia</taxon>
        <taxon>Geometroidea</taxon>
        <taxon>Geometridae</taxon>
        <taxon>Larentiinae</taxon>
        <taxon>Operophtera</taxon>
    </lineage>
</organism>
<dbReference type="GO" id="GO:0016791">
    <property type="term" value="F:phosphatase activity"/>
    <property type="evidence" value="ECO:0007669"/>
    <property type="project" value="InterPro"/>
</dbReference>
<dbReference type="Proteomes" id="UP000037510">
    <property type="component" value="Unassembled WGS sequence"/>
</dbReference>
<dbReference type="InterPro" id="IPR036412">
    <property type="entry name" value="HAD-like_sf"/>
</dbReference>
<dbReference type="Pfam" id="PF06888">
    <property type="entry name" value="Put_Phosphatase"/>
    <property type="match status" value="1"/>
</dbReference>
<reference evidence="4 5" key="1">
    <citation type="journal article" date="2015" name="Genome Biol. Evol.">
        <title>The genome of winter moth (Operophtera brumata) provides a genomic perspective on sexual dimorphism and phenology.</title>
        <authorList>
            <person name="Derks M.F."/>
            <person name="Smit S."/>
            <person name="Salis L."/>
            <person name="Schijlen E."/>
            <person name="Bossers A."/>
            <person name="Mateman C."/>
            <person name="Pijl A.S."/>
            <person name="de Ridder D."/>
            <person name="Groenen M.A."/>
            <person name="Visser M.E."/>
            <person name="Megens H.J."/>
        </authorList>
    </citation>
    <scope>NUCLEOTIDE SEQUENCE [LARGE SCALE GENOMIC DNA]</scope>
    <source>
        <strain evidence="4">WM2013NL</strain>
        <tissue evidence="4">Head and thorax</tissue>
    </source>
</reference>
<dbReference type="STRING" id="104452.A0A0L7KSZ1"/>
<feature type="binding site" evidence="3">
    <location>
        <position position="8"/>
    </location>
    <ligand>
        <name>Mg(2+)</name>
        <dbReference type="ChEBI" id="CHEBI:18420"/>
    </ligand>
</feature>
<name>A0A0L7KSZ1_OPEBR</name>
<dbReference type="EMBL" id="JTDY01006265">
    <property type="protein sequence ID" value="KOB66161.1"/>
    <property type="molecule type" value="Genomic_DNA"/>
</dbReference>
<dbReference type="SUPFAM" id="SSF56784">
    <property type="entry name" value="HAD-like"/>
    <property type="match status" value="1"/>
</dbReference>
<keyword evidence="3" id="KW-0460">Magnesium</keyword>
<proteinExistence type="predicted"/>
<dbReference type="AlphaFoldDB" id="A0A0L7KSZ1"/>
<keyword evidence="5" id="KW-1185">Reference proteome</keyword>
<keyword evidence="3" id="KW-0479">Metal-binding</keyword>
<evidence type="ECO:0000256" key="2">
    <source>
        <dbReference type="PIRSR" id="PIRSR031051-2"/>
    </source>
</evidence>
<sequence>MASLAIFDFDRTIVNEDSDATIINRLREKQPPPEWEASNHDWTPYMSDVFEHAFAAGLNQDDILGAIGSMRPTPGMQELITTLAEGGWDVLVLTDANIYESLRPFLDEEKCRQCVPTPSSSGICSEIVRFSFQEHITAVITNCAFWKNGRLFIEPCMQQAACARCPSNLCKSLALAQWCAGRPPYQRVVYAGDGRNDFCPATNMPAHATVFPRKGYPMEDLIKKTLASPSPQVSAQVVPWENAYTILEELFPGRLIPM</sequence>
<protein>
    <submittedName>
        <fullName evidence="4">Pyridoxal phosphate phosphatase PH</fullName>
    </submittedName>
</protein>
<comment type="cofactor">
    <cofactor evidence="3">
        <name>Mg(2+)</name>
        <dbReference type="ChEBI" id="CHEBI:18420"/>
    </cofactor>
</comment>
<dbReference type="Gene3D" id="3.40.50.1000">
    <property type="entry name" value="HAD superfamily/HAD-like"/>
    <property type="match status" value="1"/>
</dbReference>
<accession>A0A0L7KSZ1</accession>
<feature type="active site" description="Nucleophile" evidence="1">
    <location>
        <position position="8"/>
    </location>
</feature>
<dbReference type="PANTHER" id="PTHR20889">
    <property type="entry name" value="PHOSPHATASE, ORPHAN 1, 2"/>
    <property type="match status" value="1"/>
</dbReference>
<dbReference type="InterPro" id="IPR016965">
    <property type="entry name" value="Pase_PHOSPHO-typ"/>
</dbReference>
<dbReference type="InterPro" id="IPR023214">
    <property type="entry name" value="HAD_sf"/>
</dbReference>
<dbReference type="PANTHER" id="PTHR20889:SF12">
    <property type="entry name" value="LP01149P"/>
    <property type="match status" value="1"/>
</dbReference>
<evidence type="ECO:0000313" key="5">
    <source>
        <dbReference type="Proteomes" id="UP000037510"/>
    </source>
</evidence>
<evidence type="ECO:0000256" key="3">
    <source>
        <dbReference type="PIRSR" id="PIRSR031051-3"/>
    </source>
</evidence>
<dbReference type="GO" id="GO:0046872">
    <property type="term" value="F:metal ion binding"/>
    <property type="evidence" value="ECO:0007669"/>
    <property type="project" value="UniProtKB-KW"/>
</dbReference>
<comment type="caution">
    <text evidence="4">The sequence shown here is derived from an EMBL/GenBank/DDBJ whole genome shotgun (WGS) entry which is preliminary data.</text>
</comment>
<feature type="binding site" evidence="3">
    <location>
        <position position="10"/>
    </location>
    <ligand>
        <name>Mg(2+)</name>
        <dbReference type="ChEBI" id="CHEBI:18420"/>
    </ligand>
</feature>
<feature type="binding site" evidence="2">
    <location>
        <position position="19"/>
    </location>
    <ligand>
        <name>substrate</name>
    </ligand>
</feature>
<feature type="binding site" evidence="3">
    <location>
        <position position="193"/>
    </location>
    <ligand>
        <name>Mg(2+)</name>
        <dbReference type="ChEBI" id="CHEBI:18420"/>
    </ligand>
</feature>